<organism evidence="7 8">
    <name type="scientific">Tessaracoccus rhinocerotis</name>
    <dbReference type="NCBI Taxonomy" id="1689449"/>
    <lineage>
        <taxon>Bacteria</taxon>
        <taxon>Bacillati</taxon>
        <taxon>Actinomycetota</taxon>
        <taxon>Actinomycetes</taxon>
        <taxon>Propionibacteriales</taxon>
        <taxon>Propionibacteriaceae</taxon>
        <taxon>Tessaracoccus</taxon>
    </lineage>
</organism>
<dbReference type="GO" id="GO:0016655">
    <property type="term" value="F:oxidoreductase activity, acting on NAD(P)H, quinone or similar compound as acceptor"/>
    <property type="evidence" value="ECO:0007669"/>
    <property type="project" value="UniProtKB-UniRule"/>
</dbReference>
<feature type="transmembrane region" description="Helical" evidence="5">
    <location>
        <begin position="119"/>
        <end position="144"/>
    </location>
</feature>
<dbReference type="RefSeq" id="WP_143937057.1">
    <property type="nucleotide sequence ID" value="NZ_VKKG01000001.1"/>
</dbReference>
<comment type="catalytic activity">
    <reaction evidence="5">
        <text>a quinone + NADH + 5 H(+)(in) = a quinol + NAD(+) + 4 H(+)(out)</text>
        <dbReference type="Rhea" id="RHEA:57888"/>
        <dbReference type="ChEBI" id="CHEBI:15378"/>
        <dbReference type="ChEBI" id="CHEBI:24646"/>
        <dbReference type="ChEBI" id="CHEBI:57540"/>
        <dbReference type="ChEBI" id="CHEBI:57945"/>
        <dbReference type="ChEBI" id="CHEBI:132124"/>
    </reaction>
</comment>
<evidence type="ECO:0000313" key="8">
    <source>
        <dbReference type="Proteomes" id="UP000317638"/>
    </source>
</evidence>
<dbReference type="PANTHER" id="PTHR11432:SF3">
    <property type="entry name" value="NADH-UBIQUINONE OXIDOREDUCTASE CHAIN 1"/>
    <property type="match status" value="1"/>
</dbReference>
<comment type="function">
    <text evidence="5">NDH-1 shuttles electrons from NADH, via FMN and iron-sulfur (Fe-S) centers, to quinones in the respiratory chain. The immediate electron acceptor for the enzyme in this species is believed to be ubiquinone. Couples the redox reaction to proton translocation (for every two electrons transferred, four hydrogen ions are translocated across the cytoplasmic membrane), and thus conserves the redox energy in a proton gradient. This subunit may bind ubiquinone.</text>
</comment>
<comment type="caution">
    <text evidence="7">The sequence shown here is derived from an EMBL/GenBank/DDBJ whole genome shotgun (WGS) entry which is preliminary data.</text>
</comment>
<keyword evidence="2 5" id="KW-0812">Transmembrane</keyword>
<gene>
    <name evidence="5 7" type="primary">nuoH</name>
    <name evidence="7" type="ORF">FOJ82_03615</name>
</gene>
<protein>
    <recommendedName>
        <fullName evidence="5">NADH-quinone oxidoreductase subunit H</fullName>
        <ecNumber evidence="5">7.1.1.-</ecNumber>
    </recommendedName>
    <alternativeName>
        <fullName evidence="5">NADH dehydrogenase I subunit H</fullName>
    </alternativeName>
    <alternativeName>
        <fullName evidence="5">NDH-1 subunit H</fullName>
    </alternativeName>
</protein>
<evidence type="ECO:0000256" key="6">
    <source>
        <dbReference type="RuleBase" id="RU000471"/>
    </source>
</evidence>
<dbReference type="PROSITE" id="PS00668">
    <property type="entry name" value="COMPLEX1_ND1_2"/>
    <property type="match status" value="1"/>
</dbReference>
<evidence type="ECO:0000256" key="1">
    <source>
        <dbReference type="ARBA" id="ARBA00004141"/>
    </source>
</evidence>
<evidence type="ECO:0000256" key="5">
    <source>
        <dbReference type="HAMAP-Rule" id="MF_01350"/>
    </source>
</evidence>
<feature type="transmembrane region" description="Helical" evidence="5">
    <location>
        <begin position="358"/>
        <end position="375"/>
    </location>
</feature>
<name>A0A553K5J3_9ACTN</name>
<feature type="transmembrane region" description="Helical" evidence="5">
    <location>
        <begin position="333"/>
        <end position="352"/>
    </location>
</feature>
<dbReference type="GO" id="GO:0003954">
    <property type="term" value="F:NADH dehydrogenase activity"/>
    <property type="evidence" value="ECO:0007669"/>
    <property type="project" value="TreeGrafter"/>
</dbReference>
<dbReference type="OrthoDB" id="9803734at2"/>
<feature type="transmembrane region" description="Helical" evidence="5">
    <location>
        <begin position="207"/>
        <end position="226"/>
    </location>
</feature>
<accession>A0A553K5J3</accession>
<keyword evidence="4 5" id="KW-0472">Membrane</keyword>
<sequence length="430" mass="47578">MNVFFQDPWWLILIKVVALFVILLVWTIFNVWYERRLVAKMQHRLGPIMNGPFGLGQALADGTKLIFKEDFRPQGTDRLVFNLGPLLTGVAAFTTWTVIPFGGQVEIFGHTTRLQVTDLPVAVLFIIAIASVGIYGIVLAGWASNNTYSFLGAIRSSAQMISYEIAMGLSIVGVFLLSGSMSTHAIVEAQSNPIIFRVPFTEMQFDVGITGWYAILLLPSFIIYGISMVGETNRAPFDLPECESELVSGYMTEYSGFRYAMYFLAEYINMATVSAVAVTLFLGGYLPPWPLNLIPGIDNPWFGPIFFIIKVQLVFSIFVWLRGTLPRFRYDHFMDLGWKVLIPVSILWIVMIALAPQYTIGLAVALLAILIAFSGRTDAAEKEEIDTDEPFDAFAGGYPVPPRPGQVLPELAGVVTVPAGSGEEKQGEEN</sequence>
<keyword evidence="7" id="KW-0560">Oxidoreductase</keyword>
<feature type="transmembrane region" description="Helical" evidence="5">
    <location>
        <begin position="79"/>
        <end position="99"/>
    </location>
</feature>
<feature type="transmembrane region" description="Helical" evidence="5">
    <location>
        <begin position="165"/>
        <end position="187"/>
    </location>
</feature>
<dbReference type="EMBL" id="VKKG01000001">
    <property type="protein sequence ID" value="TRY19973.1"/>
    <property type="molecule type" value="Genomic_DNA"/>
</dbReference>
<dbReference type="GO" id="GO:0005886">
    <property type="term" value="C:plasma membrane"/>
    <property type="evidence" value="ECO:0007669"/>
    <property type="project" value="UniProtKB-SubCell"/>
</dbReference>
<comment type="subcellular location">
    <subcellularLocation>
        <location evidence="5 6">Cell membrane</location>
        <topology evidence="5 6">Multi-pass membrane protein</topology>
    </subcellularLocation>
    <subcellularLocation>
        <location evidence="1">Membrane</location>
        <topology evidence="1">Multi-pass membrane protein</topology>
    </subcellularLocation>
</comment>
<dbReference type="GO" id="GO:0009060">
    <property type="term" value="P:aerobic respiration"/>
    <property type="evidence" value="ECO:0007669"/>
    <property type="project" value="TreeGrafter"/>
</dbReference>
<dbReference type="NCBIfam" id="NF004743">
    <property type="entry name" value="PRK06076.1-4"/>
    <property type="match status" value="1"/>
</dbReference>
<evidence type="ECO:0000256" key="3">
    <source>
        <dbReference type="ARBA" id="ARBA00022989"/>
    </source>
</evidence>
<evidence type="ECO:0000256" key="2">
    <source>
        <dbReference type="ARBA" id="ARBA00022692"/>
    </source>
</evidence>
<keyword evidence="5" id="KW-1278">Translocase</keyword>
<dbReference type="AlphaFoldDB" id="A0A553K5J3"/>
<comment type="subunit">
    <text evidence="5">NDH-1 is composed of 14 different subunits. Subunits NuoA, H, J, K, L, M, N constitute the membrane sector of the complex.</text>
</comment>
<feature type="transmembrane region" description="Helical" evidence="5">
    <location>
        <begin position="12"/>
        <end position="33"/>
    </location>
</feature>
<dbReference type="Proteomes" id="UP000317638">
    <property type="component" value="Unassembled WGS sequence"/>
</dbReference>
<comment type="similarity">
    <text evidence="5 6">Belongs to the complex I subunit 1 family.</text>
</comment>
<keyword evidence="5 6" id="KW-0520">NAD</keyword>
<dbReference type="GO" id="GO:0048038">
    <property type="term" value="F:quinone binding"/>
    <property type="evidence" value="ECO:0007669"/>
    <property type="project" value="UniProtKB-KW"/>
</dbReference>
<keyword evidence="5" id="KW-0830">Ubiquinone</keyword>
<dbReference type="InterPro" id="IPR018086">
    <property type="entry name" value="NADH_UbQ_OxRdtase_su1_CS"/>
</dbReference>
<dbReference type="PANTHER" id="PTHR11432">
    <property type="entry name" value="NADH DEHYDROGENASE SUBUNIT 1"/>
    <property type="match status" value="1"/>
</dbReference>
<dbReference type="PROSITE" id="PS00667">
    <property type="entry name" value="COMPLEX1_ND1_1"/>
    <property type="match status" value="1"/>
</dbReference>
<proteinExistence type="inferred from homology"/>
<dbReference type="EC" id="7.1.1.-" evidence="5"/>
<keyword evidence="3 5" id="KW-1133">Transmembrane helix</keyword>
<evidence type="ECO:0000256" key="4">
    <source>
        <dbReference type="ARBA" id="ARBA00023136"/>
    </source>
</evidence>
<keyword evidence="5" id="KW-1003">Cell membrane</keyword>
<dbReference type="InterPro" id="IPR001694">
    <property type="entry name" value="NADH_UbQ_OxRdtase_su1/FPO"/>
</dbReference>
<keyword evidence="8" id="KW-1185">Reference proteome</keyword>
<feature type="transmembrane region" description="Helical" evidence="5">
    <location>
        <begin position="301"/>
        <end position="321"/>
    </location>
</feature>
<keyword evidence="5" id="KW-0874">Quinone</keyword>
<reference evidence="7 8" key="1">
    <citation type="submission" date="2019-07" db="EMBL/GenBank/DDBJ databases">
        <authorList>
            <person name="Zhou L.-Y."/>
        </authorList>
    </citation>
    <scope>NUCLEOTIDE SEQUENCE [LARGE SCALE GENOMIC DNA]</scope>
    <source>
        <strain evidence="7 8">YIM 101269</strain>
    </source>
</reference>
<dbReference type="HAMAP" id="MF_01350">
    <property type="entry name" value="NDH1_NuoH"/>
    <property type="match status" value="1"/>
</dbReference>
<dbReference type="Pfam" id="PF00146">
    <property type="entry name" value="NADHdh"/>
    <property type="match status" value="1"/>
</dbReference>
<feature type="transmembrane region" description="Helical" evidence="5">
    <location>
        <begin position="259"/>
        <end position="281"/>
    </location>
</feature>
<evidence type="ECO:0000313" key="7">
    <source>
        <dbReference type="EMBL" id="TRY19973.1"/>
    </source>
</evidence>